<dbReference type="Proteomes" id="UP000318571">
    <property type="component" value="Chromosome 11"/>
</dbReference>
<dbReference type="PROSITE" id="PS50157">
    <property type="entry name" value="ZINC_FINGER_C2H2_2"/>
    <property type="match status" value="9"/>
</dbReference>
<feature type="domain" description="C2H2-type" evidence="11">
    <location>
        <begin position="827"/>
        <end position="855"/>
    </location>
</feature>
<evidence type="ECO:0000256" key="1">
    <source>
        <dbReference type="ARBA" id="ARBA00004123"/>
    </source>
</evidence>
<name>A0A553PLY5_TIGCA</name>
<feature type="domain" description="C2H2-type" evidence="11">
    <location>
        <begin position="484"/>
        <end position="511"/>
    </location>
</feature>
<evidence type="ECO:0000259" key="11">
    <source>
        <dbReference type="PROSITE" id="PS50157"/>
    </source>
</evidence>
<evidence type="ECO:0000256" key="7">
    <source>
        <dbReference type="ARBA" id="ARBA00023125"/>
    </source>
</evidence>
<dbReference type="PROSITE" id="PS00028">
    <property type="entry name" value="ZINC_FINGER_C2H2_1"/>
    <property type="match status" value="9"/>
</dbReference>
<evidence type="ECO:0000256" key="8">
    <source>
        <dbReference type="ARBA" id="ARBA00023163"/>
    </source>
</evidence>
<dbReference type="GO" id="GO:0008270">
    <property type="term" value="F:zinc ion binding"/>
    <property type="evidence" value="ECO:0007669"/>
    <property type="project" value="UniProtKB-KW"/>
</dbReference>
<protein>
    <recommendedName>
        <fullName evidence="11">C2H2-type domain-containing protein</fullName>
    </recommendedName>
</protein>
<feature type="domain" description="C2H2-type" evidence="11">
    <location>
        <begin position="611"/>
        <end position="639"/>
    </location>
</feature>
<dbReference type="Pfam" id="PF00096">
    <property type="entry name" value="zf-C2H2"/>
    <property type="match status" value="3"/>
</dbReference>
<dbReference type="Gene3D" id="3.30.160.60">
    <property type="entry name" value="Classic Zinc Finger"/>
    <property type="match status" value="6"/>
</dbReference>
<evidence type="ECO:0000256" key="6">
    <source>
        <dbReference type="ARBA" id="ARBA00023015"/>
    </source>
</evidence>
<dbReference type="GO" id="GO:0000981">
    <property type="term" value="F:DNA-binding transcription factor activity, RNA polymerase II-specific"/>
    <property type="evidence" value="ECO:0007669"/>
    <property type="project" value="TreeGrafter"/>
</dbReference>
<keyword evidence="7" id="KW-0238">DNA-binding</keyword>
<evidence type="ECO:0000313" key="13">
    <source>
        <dbReference type="Proteomes" id="UP000318571"/>
    </source>
</evidence>
<feature type="domain" description="C2H2-type" evidence="11">
    <location>
        <begin position="457"/>
        <end position="485"/>
    </location>
</feature>
<evidence type="ECO:0000256" key="3">
    <source>
        <dbReference type="ARBA" id="ARBA00022737"/>
    </source>
</evidence>
<reference evidence="12 13" key="1">
    <citation type="journal article" date="2018" name="Nat. Ecol. Evol.">
        <title>Genomic signatures of mitonuclear coevolution across populations of Tigriopus californicus.</title>
        <authorList>
            <person name="Barreto F.S."/>
            <person name="Watson E.T."/>
            <person name="Lima T.G."/>
            <person name="Willett C.S."/>
            <person name="Edmands S."/>
            <person name="Li W."/>
            <person name="Burton R.S."/>
        </authorList>
    </citation>
    <scope>NUCLEOTIDE SEQUENCE [LARGE SCALE GENOMIC DNA]</scope>
    <source>
        <strain evidence="12 13">San Diego</strain>
    </source>
</reference>
<keyword evidence="3" id="KW-0677">Repeat</keyword>
<comment type="caution">
    <text evidence="12">The sequence shown here is derived from an EMBL/GenBank/DDBJ whole genome shotgun (WGS) entry which is preliminary data.</text>
</comment>
<organism evidence="12 13">
    <name type="scientific">Tigriopus californicus</name>
    <name type="common">Marine copepod</name>
    <dbReference type="NCBI Taxonomy" id="6832"/>
    <lineage>
        <taxon>Eukaryota</taxon>
        <taxon>Metazoa</taxon>
        <taxon>Ecdysozoa</taxon>
        <taxon>Arthropoda</taxon>
        <taxon>Crustacea</taxon>
        <taxon>Multicrustacea</taxon>
        <taxon>Hexanauplia</taxon>
        <taxon>Copepoda</taxon>
        <taxon>Harpacticoida</taxon>
        <taxon>Harpacticidae</taxon>
        <taxon>Tigriopus</taxon>
    </lineage>
</organism>
<dbReference type="InterPro" id="IPR013087">
    <property type="entry name" value="Znf_C2H2_type"/>
</dbReference>
<evidence type="ECO:0000313" key="12">
    <source>
        <dbReference type="EMBL" id="TRY78690.1"/>
    </source>
</evidence>
<dbReference type="AlphaFoldDB" id="A0A553PLY5"/>
<feature type="domain" description="C2H2-type" evidence="11">
    <location>
        <begin position="8"/>
        <end position="38"/>
    </location>
</feature>
<dbReference type="PANTHER" id="PTHR24384">
    <property type="entry name" value="FINGER PUTATIVE TRANSCRIPTION FACTOR FAMILY-RELATED"/>
    <property type="match status" value="1"/>
</dbReference>
<gene>
    <name evidence="12" type="ORF">TCAL_04239</name>
</gene>
<keyword evidence="9" id="KW-0539">Nucleus</keyword>
<dbReference type="PANTHER" id="PTHR24384:SF189">
    <property type="entry name" value="C2H2-TYPE DOMAIN-CONTAINING PROTEIN-RELATED"/>
    <property type="match status" value="1"/>
</dbReference>
<dbReference type="FunFam" id="3.30.160.60:FF:000340">
    <property type="entry name" value="zinc finger protein 473 isoform X1"/>
    <property type="match status" value="1"/>
</dbReference>
<evidence type="ECO:0000256" key="5">
    <source>
        <dbReference type="ARBA" id="ARBA00022833"/>
    </source>
</evidence>
<dbReference type="InterPro" id="IPR050752">
    <property type="entry name" value="C2H2-ZF_domain"/>
</dbReference>
<keyword evidence="5" id="KW-0862">Zinc</keyword>
<dbReference type="GO" id="GO:0045893">
    <property type="term" value="P:positive regulation of DNA-templated transcription"/>
    <property type="evidence" value="ECO:0007669"/>
    <property type="project" value="UniProtKB-ARBA"/>
</dbReference>
<feature type="domain" description="C2H2-type" evidence="11">
    <location>
        <begin position="580"/>
        <end position="603"/>
    </location>
</feature>
<keyword evidence="4 10" id="KW-0863">Zinc-finger</keyword>
<dbReference type="InterPro" id="IPR036236">
    <property type="entry name" value="Znf_C2H2_sf"/>
</dbReference>
<comment type="subcellular location">
    <subcellularLocation>
        <location evidence="1">Nucleus</location>
    </subcellularLocation>
</comment>
<keyword evidence="13" id="KW-1185">Reference proteome</keyword>
<dbReference type="EMBL" id="VCGU01000003">
    <property type="protein sequence ID" value="TRY78690.1"/>
    <property type="molecule type" value="Genomic_DNA"/>
</dbReference>
<accession>A0A553PLY5</accession>
<evidence type="ECO:0000256" key="9">
    <source>
        <dbReference type="ARBA" id="ARBA00023242"/>
    </source>
</evidence>
<sequence length="932" mass="107912">MNIPEPLFHCFKCRKVFSCRLAMRKHVKAYAGQTGCKPCCREDHIHQSIQEEFDTMEEAYKWYYSNELDRYISGYTTIPSLKSFKCSQRTNSQKGAKKTKKLFNCPAKMSFRRAEVCMCSDVSQDRCTIQQFRILVYGCVAHSHPMEQKYFRLSKVTKDRIRTYLKSGMSIKDILTQHFASPEDDPNSKPVLSSDIYRIAKASNLLNKANILPLENTTAESSSNNLNEELAMETGSFGNPEEQNTSQTIEVQTITDQEMANFRMEFSLLREKTLQIDFILASPDFKIDEKRAVMHSLRTLPIQEVEIPPIKSAKISRDAPDEESLSCVEDLLDVWMSLKDSHLQPDESLNKLDAVYPELKKFLRVPNTESSRDKAVVAITHHDTSKRSPSDTDDADNIEEIANEEAKVLSPDTNLEGFKPSPQNVPLEQICHRRKKSDASSNHTMQIQDQNEETKNFDCEQCDEQFFNKKTKSLHIRTKHVKKYECQLCGLRVGSPYQLERHHWTHNGEKPYECDQCEYRSARKGNLDKHKGEKHGDFGDRSCFCEICGVPFQTPGSLKYHIQMKHVRRENRPVKDEKPFQCDRCEYKFSSQFHLNQHVYAKHEFDGVKRFCCELCGKSYKSGNTLKGHLRFVHWGEQRRKSSQRSSNKTLNAVKEHVTEHHATCATCETQFSHKPQEWISDHIKSCKGRRQKKKPKYKKVGTKQFICSFEGCSYNQVFKTTKAARFHFFNEHTTEEDKIYPCSFCETKFAFITARTRHINLKHIKKYKCDLCGRAFGEPNQLAKHQKTHSGEKPFSCEQCGNRFSRKSNLDQHKQTVHGDFGKRDCYCEVCGMPFASVSSLKVHILMKHTRQENAPPKEDKPYHCDKCDYRASCPAHLRSHVESRHDFDGIKKFFCEICGNAFKGMNTLRGHLRFVHGGAKRKKYAKNDDN</sequence>
<dbReference type="GO" id="GO:0000978">
    <property type="term" value="F:RNA polymerase II cis-regulatory region sequence-specific DNA binding"/>
    <property type="evidence" value="ECO:0007669"/>
    <property type="project" value="TreeGrafter"/>
</dbReference>
<dbReference type="FunFam" id="3.30.160.60:FF:001732">
    <property type="entry name" value="Zgc:162936"/>
    <property type="match status" value="1"/>
</dbReference>
<keyword evidence="6" id="KW-0805">Transcription regulation</keyword>
<dbReference type="SUPFAM" id="SSF57667">
    <property type="entry name" value="beta-beta-alpha zinc fingers"/>
    <property type="match status" value="7"/>
</dbReference>
<dbReference type="SMART" id="SM00355">
    <property type="entry name" value="ZnF_C2H2"/>
    <property type="match status" value="14"/>
</dbReference>
<proteinExistence type="predicted"/>
<evidence type="ECO:0000256" key="4">
    <source>
        <dbReference type="ARBA" id="ARBA00022771"/>
    </source>
</evidence>
<dbReference type="Pfam" id="PF12874">
    <property type="entry name" value="zf-met"/>
    <property type="match status" value="1"/>
</dbReference>
<evidence type="ECO:0000256" key="10">
    <source>
        <dbReference type="PROSITE-ProRule" id="PRU00042"/>
    </source>
</evidence>
<evidence type="ECO:0000256" key="2">
    <source>
        <dbReference type="ARBA" id="ARBA00022723"/>
    </source>
</evidence>
<feature type="domain" description="C2H2-type" evidence="11">
    <location>
        <begin position="768"/>
        <end position="795"/>
    </location>
</feature>
<feature type="domain" description="C2H2-type" evidence="11">
    <location>
        <begin position="796"/>
        <end position="819"/>
    </location>
</feature>
<dbReference type="OMA" id="MANFRME"/>
<keyword evidence="8" id="KW-0804">Transcription</keyword>
<dbReference type="FunFam" id="3.30.160.60:FF:000604">
    <property type="entry name" value="Histone H4 transcription factor-like Protein"/>
    <property type="match status" value="1"/>
</dbReference>
<feature type="non-terminal residue" evidence="12">
    <location>
        <position position="932"/>
    </location>
</feature>
<feature type="domain" description="C2H2-type" evidence="11">
    <location>
        <begin position="895"/>
        <end position="923"/>
    </location>
</feature>
<dbReference type="GO" id="GO:0005634">
    <property type="term" value="C:nucleus"/>
    <property type="evidence" value="ECO:0007669"/>
    <property type="project" value="UniProtKB-SubCell"/>
</dbReference>
<keyword evidence="2" id="KW-0479">Metal-binding</keyword>
<dbReference type="GO" id="GO:0005694">
    <property type="term" value="C:chromosome"/>
    <property type="evidence" value="ECO:0007669"/>
    <property type="project" value="UniProtKB-ARBA"/>
</dbReference>
<dbReference type="STRING" id="6832.A0A553PLY5"/>